<dbReference type="OrthoDB" id="9816296at2"/>
<accession>A0A1I5HGF1</accession>
<dbReference type="RefSeq" id="WP_093355709.1">
    <property type="nucleotide sequence ID" value="NZ_FOUY01000064.1"/>
</dbReference>
<dbReference type="PROSITE" id="PS50977">
    <property type="entry name" value="HTH_TETR_2"/>
    <property type="match status" value="1"/>
</dbReference>
<dbReference type="AlphaFoldDB" id="A0A1I5HGF1"/>
<dbReference type="InterPro" id="IPR036271">
    <property type="entry name" value="Tet_transcr_reg_TetR-rel_C_sf"/>
</dbReference>
<dbReference type="InterPro" id="IPR009057">
    <property type="entry name" value="Homeodomain-like_sf"/>
</dbReference>
<protein>
    <submittedName>
        <fullName evidence="7">Transcriptional regulator, TetR family</fullName>
    </submittedName>
</protein>
<keyword evidence="8" id="KW-1185">Reference proteome</keyword>
<evidence type="ECO:0000256" key="3">
    <source>
        <dbReference type="ARBA" id="ARBA00023125"/>
    </source>
</evidence>
<evidence type="ECO:0000313" key="7">
    <source>
        <dbReference type="EMBL" id="SFO47046.1"/>
    </source>
</evidence>
<evidence type="ECO:0000259" key="6">
    <source>
        <dbReference type="PROSITE" id="PS50977"/>
    </source>
</evidence>
<dbReference type="Pfam" id="PF13977">
    <property type="entry name" value="TetR_C_6"/>
    <property type="match status" value="1"/>
</dbReference>
<name>A0A1I5HGF1_PSUAM</name>
<evidence type="ECO:0000256" key="2">
    <source>
        <dbReference type="ARBA" id="ARBA00023015"/>
    </source>
</evidence>
<dbReference type="InterPro" id="IPR039538">
    <property type="entry name" value="BetI_C"/>
</dbReference>
<keyword evidence="3 5" id="KW-0238">DNA-binding</keyword>
<dbReference type="InterPro" id="IPR050109">
    <property type="entry name" value="HTH-type_TetR-like_transc_reg"/>
</dbReference>
<evidence type="ECO:0000313" key="8">
    <source>
        <dbReference type="Proteomes" id="UP000199614"/>
    </source>
</evidence>
<dbReference type="PANTHER" id="PTHR30055:SF226">
    <property type="entry name" value="HTH-TYPE TRANSCRIPTIONAL REGULATOR PKSA"/>
    <property type="match status" value="1"/>
</dbReference>
<sequence>MPKVVDADERRQVIAEATLRVIAREGVESATLGRVAAEAGLAVGSVRHYVPTHGEVLATAMERLVERVNARVLAVASAENPTRGADVLAELLPLDDRRREEAAVWLALAGASRFQAELEPFFVQLHRGTRELVRVVLTHAQESGRLGPGETVLAVETERLAALLDGLALGAVTRPESLSPDVLAAVLARHLDRLGP</sequence>
<feature type="domain" description="HTH tetR-type" evidence="6">
    <location>
        <begin position="8"/>
        <end position="68"/>
    </location>
</feature>
<dbReference type="Proteomes" id="UP000199614">
    <property type="component" value="Unassembled WGS sequence"/>
</dbReference>
<evidence type="ECO:0000256" key="5">
    <source>
        <dbReference type="PROSITE-ProRule" id="PRU00335"/>
    </source>
</evidence>
<dbReference type="SUPFAM" id="SSF48498">
    <property type="entry name" value="Tetracyclin repressor-like, C-terminal domain"/>
    <property type="match status" value="1"/>
</dbReference>
<dbReference type="InterPro" id="IPR001647">
    <property type="entry name" value="HTH_TetR"/>
</dbReference>
<keyword evidence="4" id="KW-0804">Transcription</keyword>
<proteinExistence type="predicted"/>
<dbReference type="SUPFAM" id="SSF46689">
    <property type="entry name" value="Homeodomain-like"/>
    <property type="match status" value="1"/>
</dbReference>
<dbReference type="EMBL" id="FOUY01000064">
    <property type="protein sequence ID" value="SFO47046.1"/>
    <property type="molecule type" value="Genomic_DNA"/>
</dbReference>
<dbReference type="GO" id="GO:0003700">
    <property type="term" value="F:DNA-binding transcription factor activity"/>
    <property type="evidence" value="ECO:0007669"/>
    <property type="project" value="TreeGrafter"/>
</dbReference>
<dbReference type="GO" id="GO:0000976">
    <property type="term" value="F:transcription cis-regulatory region binding"/>
    <property type="evidence" value="ECO:0007669"/>
    <property type="project" value="TreeGrafter"/>
</dbReference>
<reference evidence="7 8" key="1">
    <citation type="submission" date="2016-10" db="EMBL/GenBank/DDBJ databases">
        <authorList>
            <person name="de Groot N.N."/>
        </authorList>
    </citation>
    <scope>NUCLEOTIDE SEQUENCE [LARGE SCALE GENOMIC DNA]</scope>
    <source>
        <strain evidence="7 8">CGMCC 4.1877</strain>
    </source>
</reference>
<keyword evidence="1" id="KW-0678">Repressor</keyword>
<dbReference type="STRING" id="260086.SAMN05216207_106410"/>
<feature type="DNA-binding region" description="H-T-H motif" evidence="5">
    <location>
        <begin position="31"/>
        <end position="50"/>
    </location>
</feature>
<organism evidence="7 8">
    <name type="scientific">Pseudonocardia ammonioxydans</name>
    <dbReference type="NCBI Taxonomy" id="260086"/>
    <lineage>
        <taxon>Bacteria</taxon>
        <taxon>Bacillati</taxon>
        <taxon>Actinomycetota</taxon>
        <taxon>Actinomycetes</taxon>
        <taxon>Pseudonocardiales</taxon>
        <taxon>Pseudonocardiaceae</taxon>
        <taxon>Pseudonocardia</taxon>
    </lineage>
</organism>
<keyword evidence="2" id="KW-0805">Transcription regulation</keyword>
<evidence type="ECO:0000256" key="1">
    <source>
        <dbReference type="ARBA" id="ARBA00022491"/>
    </source>
</evidence>
<gene>
    <name evidence="7" type="ORF">SAMN05216207_106410</name>
</gene>
<dbReference type="PANTHER" id="PTHR30055">
    <property type="entry name" value="HTH-TYPE TRANSCRIPTIONAL REGULATOR RUTR"/>
    <property type="match status" value="1"/>
</dbReference>
<dbReference type="Gene3D" id="1.10.357.10">
    <property type="entry name" value="Tetracycline Repressor, domain 2"/>
    <property type="match status" value="1"/>
</dbReference>
<evidence type="ECO:0000256" key="4">
    <source>
        <dbReference type="ARBA" id="ARBA00023163"/>
    </source>
</evidence>